<feature type="domain" description="Gfo/Idh/MocA-like oxidoreductase N-terminal" evidence="2">
    <location>
        <begin position="5"/>
        <end position="131"/>
    </location>
</feature>
<reference evidence="4 5" key="1">
    <citation type="submission" date="2020-08" db="EMBL/GenBank/DDBJ databases">
        <title>Genomic Encyclopedia of Type Strains, Phase IV (KMG-IV): sequencing the most valuable type-strain genomes for metagenomic binning, comparative biology and taxonomic classification.</title>
        <authorList>
            <person name="Goeker M."/>
        </authorList>
    </citation>
    <scope>NUCLEOTIDE SEQUENCE [LARGE SCALE GENOMIC DNA]</scope>
    <source>
        <strain evidence="4 5">DSM 26723</strain>
    </source>
</reference>
<dbReference type="Gene3D" id="3.30.360.10">
    <property type="entry name" value="Dihydrodipicolinate Reductase, domain 2"/>
    <property type="match status" value="1"/>
</dbReference>
<dbReference type="EMBL" id="JACHHZ010000003">
    <property type="protein sequence ID" value="MBB6093594.1"/>
    <property type="molecule type" value="Genomic_DNA"/>
</dbReference>
<name>A0A841HLX2_9GAMM</name>
<dbReference type="SUPFAM" id="SSF55347">
    <property type="entry name" value="Glyceraldehyde-3-phosphate dehydrogenase-like, C-terminal domain"/>
    <property type="match status" value="1"/>
</dbReference>
<dbReference type="Pfam" id="PF01408">
    <property type="entry name" value="GFO_IDH_MocA"/>
    <property type="match status" value="1"/>
</dbReference>
<dbReference type="InterPro" id="IPR055170">
    <property type="entry name" value="GFO_IDH_MocA-like_dom"/>
</dbReference>
<comment type="caution">
    <text evidence="4">The sequence shown here is derived from an EMBL/GenBank/DDBJ whole genome shotgun (WGS) entry which is preliminary data.</text>
</comment>
<accession>A0A841HLX2</accession>
<evidence type="ECO:0000259" key="3">
    <source>
        <dbReference type="Pfam" id="PF22725"/>
    </source>
</evidence>
<keyword evidence="1" id="KW-0560">Oxidoreductase</keyword>
<evidence type="ECO:0000313" key="4">
    <source>
        <dbReference type="EMBL" id="MBB6093594.1"/>
    </source>
</evidence>
<gene>
    <name evidence="4" type="ORF">HNQ60_002475</name>
</gene>
<dbReference type="GO" id="GO:0000166">
    <property type="term" value="F:nucleotide binding"/>
    <property type="evidence" value="ECO:0007669"/>
    <property type="project" value="InterPro"/>
</dbReference>
<dbReference type="AlphaFoldDB" id="A0A841HLX2"/>
<feature type="domain" description="GFO/IDH/MocA-like oxidoreductase" evidence="3">
    <location>
        <begin position="140"/>
        <end position="273"/>
    </location>
</feature>
<dbReference type="InterPro" id="IPR036291">
    <property type="entry name" value="NAD(P)-bd_dom_sf"/>
</dbReference>
<evidence type="ECO:0000256" key="1">
    <source>
        <dbReference type="ARBA" id="ARBA00023002"/>
    </source>
</evidence>
<proteinExistence type="predicted"/>
<dbReference type="InterPro" id="IPR000683">
    <property type="entry name" value="Gfo/Idh/MocA-like_OxRdtase_N"/>
</dbReference>
<dbReference type="InterPro" id="IPR050463">
    <property type="entry name" value="Gfo/Idh/MocA_oxidrdct_glycsds"/>
</dbReference>
<dbReference type="Proteomes" id="UP000588068">
    <property type="component" value="Unassembled WGS sequence"/>
</dbReference>
<dbReference type="Gene3D" id="3.40.50.720">
    <property type="entry name" value="NAD(P)-binding Rossmann-like Domain"/>
    <property type="match status" value="1"/>
</dbReference>
<organism evidence="4 5">
    <name type="scientific">Povalibacter uvarum</name>
    <dbReference type="NCBI Taxonomy" id="732238"/>
    <lineage>
        <taxon>Bacteria</taxon>
        <taxon>Pseudomonadati</taxon>
        <taxon>Pseudomonadota</taxon>
        <taxon>Gammaproteobacteria</taxon>
        <taxon>Steroidobacterales</taxon>
        <taxon>Steroidobacteraceae</taxon>
        <taxon>Povalibacter</taxon>
    </lineage>
</organism>
<sequence>MATGLKFGLIGSGFMGRAHAIALHGVAPTFGADYAVECTVLADQPLDRAQKAADSLRFQRASGDWRDLVADPSIDVIDICTPNYLHAEMALAAVEAGKHVYCEKPLALDIKQSIAVTEAAQRAGVCNAVGFNYICNPMMQVAREMILAGEIGEVVNFRGSYLEDYMGDPRVPFSWRCERRFAGAGALADLGSHLINMAHFLLGPIGRVCGVTRTVHKQRQQPDGIVRTVENEDVAQALVEFNSGVPGTMEISRIATGYKCGLAVQIQGSRGTLVFDQERMNELKLYRTDDTSGRRGFRTILAGPEHPDYAAFCPASGHGLGINDLKVIEVRNLIRAIRTRTNASPDFAEGLRVQKVMTAIELAAQQGGWIVPERITAS</sequence>
<evidence type="ECO:0000259" key="2">
    <source>
        <dbReference type="Pfam" id="PF01408"/>
    </source>
</evidence>
<evidence type="ECO:0000313" key="5">
    <source>
        <dbReference type="Proteomes" id="UP000588068"/>
    </source>
</evidence>
<dbReference type="RefSeq" id="WP_184332155.1">
    <property type="nucleotide sequence ID" value="NZ_JACHHZ010000003.1"/>
</dbReference>
<dbReference type="PANTHER" id="PTHR43818">
    <property type="entry name" value="BCDNA.GH03377"/>
    <property type="match status" value="1"/>
</dbReference>
<dbReference type="GO" id="GO:0016491">
    <property type="term" value="F:oxidoreductase activity"/>
    <property type="evidence" value="ECO:0007669"/>
    <property type="project" value="UniProtKB-KW"/>
</dbReference>
<dbReference type="PANTHER" id="PTHR43818:SF11">
    <property type="entry name" value="BCDNA.GH03377"/>
    <property type="match status" value="1"/>
</dbReference>
<keyword evidence="5" id="KW-1185">Reference proteome</keyword>
<dbReference type="Pfam" id="PF22725">
    <property type="entry name" value="GFO_IDH_MocA_C3"/>
    <property type="match status" value="1"/>
</dbReference>
<protein>
    <submittedName>
        <fullName evidence="4">Putative dehydrogenase</fullName>
    </submittedName>
</protein>
<dbReference type="SUPFAM" id="SSF51735">
    <property type="entry name" value="NAD(P)-binding Rossmann-fold domains"/>
    <property type="match status" value="1"/>
</dbReference>